<evidence type="ECO:0000256" key="2">
    <source>
        <dbReference type="ARBA" id="ARBA00022692"/>
    </source>
</evidence>
<sequence>MFSLSIIAFLNSDAVKPAGANQLNISDDQAPLLLKNSLSLAVDQNSLYYPTYKPYSIFGEQLSHISEEDASQLDRMLTAEDSLRHVSSYDSNAPSFYSRRTAANEELHHYYSRYTEEQVMDENQEPSTVHVYALALLPLPSVTDPLIALLSKQDDEETDEELFPRNYYYYNHQQQQNNPQLMKLKNWKMTTLDITLLALGITKALLNTFLFIYVYSILDFSIMDISFLIIAHIASEMVVHFIIEKWYIHKLNLTLITTLTHISLILCCIVYPNLKAGHRITFTTLIVLQVLQAGAFQLIWSAGVDQIHVVIWNQYERMKERARVSFLFSSLGPAIGALMAGIILQPELEEYSFLFKISVAILALSFVVSWGWTAED</sequence>
<accession>A0A9P6X5B2</accession>
<evidence type="ECO:0000313" key="7">
    <source>
        <dbReference type="EMBL" id="KAG1305516.1"/>
    </source>
</evidence>
<keyword evidence="3 5" id="KW-1133">Transmembrane helix</keyword>
<evidence type="ECO:0000313" key="8">
    <source>
        <dbReference type="Proteomes" id="UP000716291"/>
    </source>
</evidence>
<evidence type="ECO:0000259" key="6">
    <source>
        <dbReference type="Pfam" id="PF12832"/>
    </source>
</evidence>
<feature type="transmembrane region" description="Helical" evidence="5">
    <location>
        <begin position="192"/>
        <end position="215"/>
    </location>
</feature>
<feature type="domain" description="Major facilitator superfamily associated" evidence="6">
    <location>
        <begin position="131"/>
        <end position="353"/>
    </location>
</feature>
<feature type="transmembrane region" description="Helical" evidence="5">
    <location>
        <begin position="255"/>
        <end position="274"/>
    </location>
</feature>
<comment type="caution">
    <text evidence="7">The sequence shown here is derived from an EMBL/GenBank/DDBJ whole genome shotgun (WGS) entry which is preliminary data.</text>
</comment>
<comment type="subcellular location">
    <subcellularLocation>
        <location evidence="1">Membrane</location>
        <topology evidence="1">Multi-pass membrane protein</topology>
    </subcellularLocation>
</comment>
<evidence type="ECO:0000256" key="3">
    <source>
        <dbReference type="ARBA" id="ARBA00022989"/>
    </source>
</evidence>
<dbReference type="OrthoDB" id="2281380at2759"/>
<dbReference type="EMBL" id="JAANQT010001348">
    <property type="protein sequence ID" value="KAG1305516.1"/>
    <property type="molecule type" value="Genomic_DNA"/>
</dbReference>
<dbReference type="AlphaFoldDB" id="A0A9P6X5B2"/>
<evidence type="ECO:0000256" key="5">
    <source>
        <dbReference type="SAM" id="Phobius"/>
    </source>
</evidence>
<proteinExistence type="predicted"/>
<feature type="transmembrane region" description="Helical" evidence="5">
    <location>
        <begin position="280"/>
        <end position="303"/>
    </location>
</feature>
<dbReference type="GO" id="GO:0016020">
    <property type="term" value="C:membrane"/>
    <property type="evidence" value="ECO:0007669"/>
    <property type="project" value="UniProtKB-SubCell"/>
</dbReference>
<gene>
    <name evidence="7" type="ORF">G6F64_008319</name>
</gene>
<name>A0A9P6X5B2_RHIOR</name>
<evidence type="ECO:0000256" key="1">
    <source>
        <dbReference type="ARBA" id="ARBA00004141"/>
    </source>
</evidence>
<dbReference type="Proteomes" id="UP000716291">
    <property type="component" value="Unassembled WGS sequence"/>
</dbReference>
<dbReference type="SUPFAM" id="SSF103473">
    <property type="entry name" value="MFS general substrate transporter"/>
    <property type="match status" value="1"/>
</dbReference>
<dbReference type="InterPro" id="IPR036259">
    <property type="entry name" value="MFS_trans_sf"/>
</dbReference>
<feature type="transmembrane region" description="Helical" evidence="5">
    <location>
        <begin position="324"/>
        <end position="345"/>
    </location>
</feature>
<protein>
    <recommendedName>
        <fullName evidence="6">Major facilitator superfamily associated domain-containing protein</fullName>
    </recommendedName>
</protein>
<feature type="transmembrane region" description="Helical" evidence="5">
    <location>
        <begin position="351"/>
        <end position="372"/>
    </location>
</feature>
<organism evidence="7 8">
    <name type="scientific">Rhizopus oryzae</name>
    <name type="common">Mucormycosis agent</name>
    <name type="synonym">Rhizopus arrhizus var. delemar</name>
    <dbReference type="NCBI Taxonomy" id="64495"/>
    <lineage>
        <taxon>Eukaryota</taxon>
        <taxon>Fungi</taxon>
        <taxon>Fungi incertae sedis</taxon>
        <taxon>Mucoromycota</taxon>
        <taxon>Mucoromycotina</taxon>
        <taxon>Mucoromycetes</taxon>
        <taxon>Mucorales</taxon>
        <taxon>Mucorineae</taxon>
        <taxon>Rhizopodaceae</taxon>
        <taxon>Rhizopus</taxon>
    </lineage>
</organism>
<dbReference type="InterPro" id="IPR024989">
    <property type="entry name" value="MFS_assoc_dom"/>
</dbReference>
<keyword evidence="4 5" id="KW-0472">Membrane</keyword>
<feature type="transmembrane region" description="Helical" evidence="5">
    <location>
        <begin position="221"/>
        <end position="243"/>
    </location>
</feature>
<reference evidence="7" key="1">
    <citation type="journal article" date="2020" name="Microb. Genom.">
        <title>Genetic diversity of clinical and environmental Mucorales isolates obtained from an investigation of mucormycosis cases among solid organ transplant recipients.</title>
        <authorList>
            <person name="Nguyen M.H."/>
            <person name="Kaul D."/>
            <person name="Muto C."/>
            <person name="Cheng S.J."/>
            <person name="Richter R.A."/>
            <person name="Bruno V.M."/>
            <person name="Liu G."/>
            <person name="Beyhan S."/>
            <person name="Sundermann A.J."/>
            <person name="Mounaud S."/>
            <person name="Pasculle A.W."/>
            <person name="Nierman W.C."/>
            <person name="Driscoll E."/>
            <person name="Cumbie R."/>
            <person name="Clancy C.J."/>
            <person name="Dupont C.L."/>
        </authorList>
    </citation>
    <scope>NUCLEOTIDE SEQUENCE</scope>
    <source>
        <strain evidence="7">GL11</strain>
    </source>
</reference>
<keyword evidence="8" id="KW-1185">Reference proteome</keyword>
<keyword evidence="2 5" id="KW-0812">Transmembrane</keyword>
<evidence type="ECO:0000256" key="4">
    <source>
        <dbReference type="ARBA" id="ARBA00023136"/>
    </source>
</evidence>
<dbReference type="Gene3D" id="1.20.1250.20">
    <property type="entry name" value="MFS general substrate transporter like domains"/>
    <property type="match status" value="1"/>
</dbReference>
<dbReference type="Pfam" id="PF12832">
    <property type="entry name" value="MFS_1_like"/>
    <property type="match status" value="1"/>
</dbReference>